<dbReference type="EMBL" id="GDID01003834">
    <property type="protein sequence ID" value="JAP92772.1"/>
    <property type="molecule type" value="Transcribed_RNA"/>
</dbReference>
<sequence length="86" mass="9688">LSTIVRNAVADYNKHTAWVEQGLYSKTFKQGTPATMSDVSPEVFVQKQNYTRQVVLCDGYIDSLWIESLNTVLDDSKRLCLTSGEI</sequence>
<proteinExistence type="predicted"/>
<dbReference type="GO" id="GO:0030286">
    <property type="term" value="C:dynein complex"/>
    <property type="evidence" value="ECO:0007669"/>
    <property type="project" value="InterPro"/>
</dbReference>
<gene>
    <name evidence="1" type="ORF">TPC1_15175</name>
</gene>
<dbReference type="PANTHER" id="PTHR45703">
    <property type="entry name" value="DYNEIN HEAVY CHAIN"/>
    <property type="match status" value="1"/>
</dbReference>
<dbReference type="InterPro" id="IPR026983">
    <property type="entry name" value="DHC"/>
</dbReference>
<organism evidence="1">
    <name type="scientific">Trepomonas sp. PC1</name>
    <dbReference type="NCBI Taxonomy" id="1076344"/>
    <lineage>
        <taxon>Eukaryota</taxon>
        <taxon>Metamonada</taxon>
        <taxon>Diplomonadida</taxon>
        <taxon>Hexamitidae</taxon>
        <taxon>Hexamitinae</taxon>
        <taxon>Trepomonas</taxon>
    </lineage>
</organism>
<feature type="non-terminal residue" evidence="1">
    <location>
        <position position="1"/>
    </location>
</feature>
<protein>
    <submittedName>
        <fullName evidence="1">Dynein heavy chain</fullName>
    </submittedName>
</protein>
<feature type="non-terminal residue" evidence="1">
    <location>
        <position position="86"/>
    </location>
</feature>
<dbReference type="GO" id="GO:0007018">
    <property type="term" value="P:microtubule-based movement"/>
    <property type="evidence" value="ECO:0007669"/>
    <property type="project" value="InterPro"/>
</dbReference>
<evidence type="ECO:0000313" key="1">
    <source>
        <dbReference type="EMBL" id="JAP92772.1"/>
    </source>
</evidence>
<dbReference type="Gene3D" id="3.40.50.300">
    <property type="entry name" value="P-loop containing nucleotide triphosphate hydrolases"/>
    <property type="match status" value="1"/>
</dbReference>
<dbReference type="GO" id="GO:0045505">
    <property type="term" value="F:dynein intermediate chain binding"/>
    <property type="evidence" value="ECO:0007669"/>
    <property type="project" value="InterPro"/>
</dbReference>
<accession>A0A146K7F2</accession>
<reference evidence="1" key="1">
    <citation type="submission" date="2015-07" db="EMBL/GenBank/DDBJ databases">
        <title>Adaptation to a free-living lifestyle via gene acquisitions in the diplomonad Trepomonas sp. PC1.</title>
        <authorList>
            <person name="Xu F."/>
            <person name="Jerlstrom-Hultqvist J."/>
            <person name="Kolisko M."/>
            <person name="Simpson A.G.B."/>
            <person name="Roger A.J."/>
            <person name="Svard S.G."/>
            <person name="Andersson J.O."/>
        </authorList>
    </citation>
    <scope>NUCLEOTIDE SEQUENCE</scope>
    <source>
        <strain evidence="1">PC1</strain>
    </source>
</reference>
<dbReference type="InterPro" id="IPR027417">
    <property type="entry name" value="P-loop_NTPase"/>
</dbReference>
<dbReference type="AlphaFoldDB" id="A0A146K7F2"/>
<dbReference type="PANTHER" id="PTHR45703:SF1">
    <property type="entry name" value="DYNEINS HEAVY CHAIN"/>
    <property type="match status" value="1"/>
</dbReference>
<dbReference type="GO" id="GO:0051959">
    <property type="term" value="F:dynein light intermediate chain binding"/>
    <property type="evidence" value="ECO:0007669"/>
    <property type="project" value="InterPro"/>
</dbReference>
<name>A0A146K7F2_9EUKA</name>